<feature type="transmembrane region" description="Helical" evidence="2">
    <location>
        <begin position="90"/>
        <end position="112"/>
    </location>
</feature>
<keyword evidence="2" id="KW-1133">Transmembrane helix</keyword>
<keyword evidence="2" id="KW-0812">Transmembrane</keyword>
<feature type="transmembrane region" description="Helical" evidence="2">
    <location>
        <begin position="56"/>
        <end position="78"/>
    </location>
</feature>
<dbReference type="PANTHER" id="PTHR38441:SF1">
    <property type="entry name" value="MEMBRANE PROTEIN"/>
    <property type="match status" value="1"/>
</dbReference>
<evidence type="ECO:0000313" key="4">
    <source>
        <dbReference type="Proteomes" id="UP000239203"/>
    </source>
</evidence>
<reference evidence="3 4" key="1">
    <citation type="submission" date="2018-02" db="EMBL/GenBank/DDBJ databases">
        <title>Genomic Encyclopedia of Archaeal and Bacterial Type Strains, Phase II (KMG-II): from individual species to whole genera.</title>
        <authorList>
            <person name="Goeker M."/>
        </authorList>
    </citation>
    <scope>NUCLEOTIDE SEQUENCE [LARGE SCALE GENOMIC DNA]</scope>
    <source>
        <strain evidence="3 4">YU 961-1</strain>
    </source>
</reference>
<dbReference type="OrthoDB" id="3543412at2"/>
<dbReference type="RefSeq" id="WP_104483452.1">
    <property type="nucleotide sequence ID" value="NZ_CP154825.1"/>
</dbReference>
<evidence type="ECO:0000256" key="2">
    <source>
        <dbReference type="SAM" id="Phobius"/>
    </source>
</evidence>
<accession>A0A2S6GBU0</accession>
<dbReference type="InterPro" id="IPR007436">
    <property type="entry name" value="DUF485"/>
</dbReference>
<evidence type="ECO:0000313" key="3">
    <source>
        <dbReference type="EMBL" id="PPK61589.1"/>
    </source>
</evidence>
<comment type="caution">
    <text evidence="3">The sequence shown here is derived from an EMBL/GenBank/DDBJ whole genome shotgun (WGS) entry which is preliminary data.</text>
</comment>
<protein>
    <submittedName>
        <fullName evidence="3">Uncharacterized membrane protein (DUF485 family)</fullName>
    </submittedName>
</protein>
<dbReference type="Pfam" id="PF04341">
    <property type="entry name" value="DUF485"/>
    <property type="match status" value="1"/>
</dbReference>
<dbReference type="AlphaFoldDB" id="A0A2S6GBU0"/>
<feature type="region of interest" description="Disordered" evidence="1">
    <location>
        <begin position="1"/>
        <end position="35"/>
    </location>
</feature>
<dbReference type="EMBL" id="PTIX01000040">
    <property type="protein sequence ID" value="PPK61589.1"/>
    <property type="molecule type" value="Genomic_DNA"/>
</dbReference>
<dbReference type="Proteomes" id="UP000239203">
    <property type="component" value="Unassembled WGS sequence"/>
</dbReference>
<proteinExistence type="predicted"/>
<organism evidence="3 4">
    <name type="scientific">Actinokineospora auranticolor</name>
    <dbReference type="NCBI Taxonomy" id="155976"/>
    <lineage>
        <taxon>Bacteria</taxon>
        <taxon>Bacillati</taxon>
        <taxon>Actinomycetota</taxon>
        <taxon>Actinomycetes</taxon>
        <taxon>Pseudonocardiales</taxon>
        <taxon>Pseudonocardiaceae</taxon>
        <taxon>Actinokineospora</taxon>
    </lineage>
</organism>
<sequence>MTQVVPRRAATRTRPQSATFGGIDDPSGAPAPDGPDFAAIHDSPEFTALRRRFRRFVFPMTGLFLLWYLAYVLLAAYAADLMSTRLVGSVNLGLVLGLLQFASTITITALYVRWARKRVDPGVAEIRESAGAGR</sequence>
<gene>
    <name evidence="3" type="ORF">CLV40_14020</name>
</gene>
<keyword evidence="4" id="KW-1185">Reference proteome</keyword>
<dbReference type="PANTHER" id="PTHR38441">
    <property type="entry name" value="INTEGRAL MEMBRANE PROTEIN-RELATED"/>
    <property type="match status" value="1"/>
</dbReference>
<name>A0A2S6GBU0_9PSEU</name>
<keyword evidence="2" id="KW-0472">Membrane</keyword>
<feature type="compositionally biased region" description="Low complexity" evidence="1">
    <location>
        <begin position="21"/>
        <end position="35"/>
    </location>
</feature>
<evidence type="ECO:0000256" key="1">
    <source>
        <dbReference type="SAM" id="MobiDB-lite"/>
    </source>
</evidence>